<dbReference type="STRING" id="682795.AciX8_2525"/>
<dbReference type="GO" id="GO:0004563">
    <property type="term" value="F:beta-N-acetylhexosaminidase activity"/>
    <property type="evidence" value="ECO:0007669"/>
    <property type="project" value="UniProtKB-EC"/>
</dbReference>
<sequence length="687" mass="75935">MNHPSPLRHYRNQLVRFGVLCLIASPFMSAQTSNTLLPKPAQMTVAAGSIPFTGNFTVSLNGAHNPILEAATRRTLDALELSTGIPLGKGLQAPDATLTIQVQDPSGTRPTLDTDESYSIHSTGNKIVLKAGNVFGALHGLETLQQLLQVEGGNYVIPAVQIDDAPRFPWRGFMLDVSRHFMPLPVIYRTLDGMAAVKLNVFHWHLTDDQGFRVESKRFPQLTQVGSDHLFYTQDQVRAVIAYASARGIRVVPEFDVPGHVTSWLIGMPELGSIQRPYALARTFGVWDGALDPTKDSTYQFLDAFIGEMADLFPDEYMHMGGDESNGKDWKANPQIVDFMKAHNMKSTEELQAYFSARVLELVKGHHKQMVGWDEILTPNTPKDAIIQSWRGVESLAVASKQGNRGILSAPYYLDGMKTSERMYLDDPIPDGSALTAEQQKLVLGGEACMWAEQITPQTVDSRVWPRTAALAERFWSPRETRDVPDMYRRLAVESLRLDALGLTHISGPQSGLRQLAGGEEGAAQLAVLASTLSPVSFGERYHQQRTSQLTPMGNPVDYLRPDPALRENLLLIADRYLHSTSPAEHSAARQQLESLFQSWIDSGPRLDSLAADNPRLRQLSERRIQLVKLGTLGVQALKAIDSHKAPSAAWIEQQNALLKEAGSHTELTDFVVLPPLQQLLEAAGKH</sequence>
<feature type="active site" description="Proton donor" evidence="5">
    <location>
        <position position="324"/>
    </location>
</feature>
<keyword evidence="3" id="KW-0325">Glycoprotein</keyword>
<dbReference type="GO" id="GO:0005764">
    <property type="term" value="C:lysosome"/>
    <property type="evidence" value="ECO:0007669"/>
    <property type="project" value="TreeGrafter"/>
</dbReference>
<evidence type="ECO:0000313" key="9">
    <source>
        <dbReference type="EMBL" id="AEU36840.1"/>
    </source>
</evidence>
<dbReference type="RefSeq" id="WP_014265718.1">
    <property type="nucleotide sequence ID" value="NC_016631.1"/>
</dbReference>
<evidence type="ECO:0000313" key="10">
    <source>
        <dbReference type="Proteomes" id="UP000007113"/>
    </source>
</evidence>
<dbReference type="Proteomes" id="UP000007113">
    <property type="component" value="Chromosome"/>
</dbReference>
<feature type="domain" description="Beta-hexosaminidase eukaryotic type N-terminal" evidence="8">
    <location>
        <begin position="36"/>
        <end position="147"/>
    </location>
</feature>
<dbReference type="PANTHER" id="PTHR22600:SF21">
    <property type="entry name" value="BETA-HEXOSAMINIDASE A"/>
    <property type="match status" value="1"/>
</dbReference>
<keyword evidence="4 9" id="KW-0326">Glycosidase</keyword>
<dbReference type="Gene3D" id="3.30.379.10">
    <property type="entry name" value="Chitobiase/beta-hexosaminidase domain 2-like"/>
    <property type="match status" value="1"/>
</dbReference>
<dbReference type="PANTHER" id="PTHR22600">
    <property type="entry name" value="BETA-HEXOSAMINIDASE"/>
    <property type="match status" value="1"/>
</dbReference>
<dbReference type="InterPro" id="IPR015883">
    <property type="entry name" value="Glyco_hydro_20_cat"/>
</dbReference>
<dbReference type="GO" id="GO:0005975">
    <property type="term" value="P:carbohydrate metabolic process"/>
    <property type="evidence" value="ECO:0007669"/>
    <property type="project" value="InterPro"/>
</dbReference>
<dbReference type="GO" id="GO:0006689">
    <property type="term" value="P:ganglioside catabolic process"/>
    <property type="evidence" value="ECO:0007669"/>
    <property type="project" value="TreeGrafter"/>
</dbReference>
<dbReference type="EMBL" id="CP003130">
    <property type="protein sequence ID" value="AEU36840.1"/>
    <property type="molecule type" value="Genomic_DNA"/>
</dbReference>
<evidence type="ECO:0000256" key="6">
    <source>
        <dbReference type="SAM" id="SignalP"/>
    </source>
</evidence>
<keyword evidence="2 9" id="KW-0378">Hydrolase</keyword>
<keyword evidence="10" id="KW-1185">Reference proteome</keyword>
<accession>G8NZA4</accession>
<keyword evidence="6" id="KW-0732">Signal</keyword>
<dbReference type="PRINTS" id="PR00738">
    <property type="entry name" value="GLHYDRLASE20"/>
</dbReference>
<evidence type="ECO:0000259" key="7">
    <source>
        <dbReference type="Pfam" id="PF00728"/>
    </source>
</evidence>
<dbReference type="GO" id="GO:0016020">
    <property type="term" value="C:membrane"/>
    <property type="evidence" value="ECO:0007669"/>
    <property type="project" value="TreeGrafter"/>
</dbReference>
<feature type="domain" description="Glycoside hydrolase family 20 catalytic" evidence="7">
    <location>
        <begin position="168"/>
        <end position="478"/>
    </location>
</feature>
<dbReference type="Gene3D" id="3.20.20.80">
    <property type="entry name" value="Glycosidases"/>
    <property type="match status" value="1"/>
</dbReference>
<dbReference type="SUPFAM" id="SSF55545">
    <property type="entry name" value="beta-N-acetylhexosaminidase-like domain"/>
    <property type="match status" value="1"/>
</dbReference>
<feature type="chain" id="PRO_5003512519" evidence="6">
    <location>
        <begin position="31"/>
        <end position="687"/>
    </location>
</feature>
<dbReference type="GO" id="GO:0030203">
    <property type="term" value="P:glycosaminoglycan metabolic process"/>
    <property type="evidence" value="ECO:0007669"/>
    <property type="project" value="TreeGrafter"/>
</dbReference>
<evidence type="ECO:0000256" key="4">
    <source>
        <dbReference type="ARBA" id="ARBA00023295"/>
    </source>
</evidence>
<dbReference type="eggNOG" id="COG3525">
    <property type="taxonomic scope" value="Bacteria"/>
</dbReference>
<dbReference type="InterPro" id="IPR029018">
    <property type="entry name" value="Hex-like_dom2"/>
</dbReference>
<gene>
    <name evidence="9" type="ordered locus">AciX8_2525</name>
</gene>
<organism evidence="9 10">
    <name type="scientific">Granulicella mallensis (strain ATCC BAA-1857 / DSM 23137 / MP5ACTX8)</name>
    <dbReference type="NCBI Taxonomy" id="682795"/>
    <lineage>
        <taxon>Bacteria</taxon>
        <taxon>Pseudomonadati</taxon>
        <taxon>Acidobacteriota</taxon>
        <taxon>Terriglobia</taxon>
        <taxon>Terriglobales</taxon>
        <taxon>Acidobacteriaceae</taxon>
        <taxon>Granulicella</taxon>
    </lineage>
</organism>
<dbReference type="InterPro" id="IPR017853">
    <property type="entry name" value="GH"/>
</dbReference>
<dbReference type="InterPro" id="IPR025705">
    <property type="entry name" value="Beta_hexosaminidase_sua/sub"/>
</dbReference>
<dbReference type="OrthoDB" id="1098018at2"/>
<dbReference type="AlphaFoldDB" id="G8NZA4"/>
<evidence type="ECO:0000256" key="5">
    <source>
        <dbReference type="PIRSR" id="PIRSR625705-1"/>
    </source>
</evidence>
<protein>
    <submittedName>
        <fullName evidence="9">Beta-N-acetylhexosaminidase</fullName>
        <ecNumber evidence="9">3.2.1.52</ecNumber>
    </submittedName>
</protein>
<dbReference type="KEGG" id="gma:AciX8_2525"/>
<feature type="signal peptide" evidence="6">
    <location>
        <begin position="1"/>
        <end position="30"/>
    </location>
</feature>
<reference evidence="9 10" key="1">
    <citation type="submission" date="2011-11" db="EMBL/GenBank/DDBJ databases">
        <title>Complete sequence of Granulicella mallensis MP5ACTX8.</title>
        <authorList>
            <consortium name="US DOE Joint Genome Institute"/>
            <person name="Lucas S."/>
            <person name="Copeland A."/>
            <person name="Lapidus A."/>
            <person name="Cheng J.-F."/>
            <person name="Goodwin L."/>
            <person name="Pitluck S."/>
            <person name="Peters L."/>
            <person name="Lu M."/>
            <person name="Detter J.C."/>
            <person name="Han C."/>
            <person name="Tapia R."/>
            <person name="Land M."/>
            <person name="Hauser L."/>
            <person name="Kyrpides N."/>
            <person name="Ivanova N."/>
            <person name="Mikhailova N."/>
            <person name="Pagani I."/>
            <person name="Rawat S."/>
            <person name="Mannisto M."/>
            <person name="Haggblom M."/>
            <person name="Woyke T."/>
        </authorList>
    </citation>
    <scope>NUCLEOTIDE SEQUENCE [LARGE SCALE GENOMIC DNA]</scope>
    <source>
        <strain evidence="10">ATCC BAA-1857 / DSM 23137 / MP5ACTX8</strain>
    </source>
</reference>
<evidence type="ECO:0000256" key="3">
    <source>
        <dbReference type="ARBA" id="ARBA00023180"/>
    </source>
</evidence>
<dbReference type="EC" id="3.2.1.52" evidence="9"/>
<name>G8NZA4_GRAMM</name>
<evidence type="ECO:0000256" key="1">
    <source>
        <dbReference type="ARBA" id="ARBA00006285"/>
    </source>
</evidence>
<dbReference type="Pfam" id="PF14845">
    <property type="entry name" value="Glycohydro_20b2"/>
    <property type="match status" value="1"/>
</dbReference>
<evidence type="ECO:0000259" key="8">
    <source>
        <dbReference type="Pfam" id="PF14845"/>
    </source>
</evidence>
<comment type="similarity">
    <text evidence="1">Belongs to the glycosyl hydrolase 20 family.</text>
</comment>
<dbReference type="HOGENOM" id="CLU_007082_5_1_0"/>
<evidence type="ECO:0000256" key="2">
    <source>
        <dbReference type="ARBA" id="ARBA00022801"/>
    </source>
</evidence>
<dbReference type="Pfam" id="PF00728">
    <property type="entry name" value="Glyco_hydro_20"/>
    <property type="match status" value="1"/>
</dbReference>
<proteinExistence type="inferred from homology"/>
<dbReference type="SUPFAM" id="SSF51445">
    <property type="entry name" value="(Trans)glycosidases"/>
    <property type="match status" value="1"/>
</dbReference>
<dbReference type="InterPro" id="IPR029019">
    <property type="entry name" value="HEX_eukaryotic_N"/>
</dbReference>